<dbReference type="SUPFAM" id="SSF52540">
    <property type="entry name" value="P-loop containing nucleoside triphosphate hydrolases"/>
    <property type="match status" value="1"/>
</dbReference>
<dbReference type="AlphaFoldDB" id="A0Q254"/>
<dbReference type="PROSITE" id="PS51192">
    <property type="entry name" value="HELICASE_ATP_BIND_1"/>
    <property type="match status" value="1"/>
</dbReference>
<dbReference type="InterPro" id="IPR027417">
    <property type="entry name" value="P-loop_NTPase"/>
</dbReference>
<organism evidence="12 13">
    <name type="scientific">Clostridium novyi (strain NT)</name>
    <dbReference type="NCBI Taxonomy" id="386415"/>
    <lineage>
        <taxon>Bacteria</taxon>
        <taxon>Bacillati</taxon>
        <taxon>Bacillota</taxon>
        <taxon>Clostridia</taxon>
        <taxon>Eubacteriales</taxon>
        <taxon>Clostridiaceae</taxon>
        <taxon>Clostridium</taxon>
    </lineage>
</organism>
<dbReference type="InterPro" id="IPR006474">
    <property type="entry name" value="Helicase_Cas3_CRISPR-ass_core"/>
</dbReference>
<evidence type="ECO:0000256" key="4">
    <source>
        <dbReference type="ARBA" id="ARBA00022723"/>
    </source>
</evidence>
<evidence type="ECO:0000256" key="5">
    <source>
        <dbReference type="ARBA" id="ARBA00022741"/>
    </source>
</evidence>
<dbReference type="Gene3D" id="3.40.50.300">
    <property type="entry name" value="P-loop containing nucleotide triphosphate hydrolases"/>
    <property type="match status" value="2"/>
</dbReference>
<dbReference type="KEGG" id="cno:NT01CX_0202"/>
<name>A0Q254_CLONN</name>
<protein>
    <submittedName>
        <fullName evidence="12">CRISPR-associated helicase Cas3</fullName>
    </submittedName>
</protein>
<evidence type="ECO:0000256" key="3">
    <source>
        <dbReference type="ARBA" id="ARBA00022722"/>
    </source>
</evidence>
<dbReference type="PATRIC" id="fig|386415.7.peg.1737"/>
<dbReference type="GO" id="GO:0046872">
    <property type="term" value="F:metal ion binding"/>
    <property type="evidence" value="ECO:0007669"/>
    <property type="project" value="UniProtKB-KW"/>
</dbReference>
<dbReference type="HOGENOM" id="CLU_010123_1_1_9"/>
<dbReference type="InterPro" id="IPR006483">
    <property type="entry name" value="CRISPR-assoc_Cas3_HD"/>
</dbReference>
<evidence type="ECO:0000259" key="10">
    <source>
        <dbReference type="PROSITE" id="PS51192"/>
    </source>
</evidence>
<evidence type="ECO:0000256" key="1">
    <source>
        <dbReference type="ARBA" id="ARBA00006847"/>
    </source>
</evidence>
<dbReference type="NCBIfam" id="TIGR01596">
    <property type="entry name" value="cas3_HD"/>
    <property type="match status" value="1"/>
</dbReference>
<keyword evidence="13" id="KW-1185">Reference proteome</keyword>
<accession>A0Q254</accession>
<evidence type="ECO:0000256" key="8">
    <source>
        <dbReference type="ARBA" id="ARBA00022840"/>
    </source>
</evidence>
<dbReference type="EMBL" id="CP000382">
    <property type="protein sequence ID" value="ABK62334.1"/>
    <property type="molecule type" value="Genomic_DNA"/>
</dbReference>
<evidence type="ECO:0000256" key="9">
    <source>
        <dbReference type="ARBA" id="ARBA00023118"/>
    </source>
</evidence>
<dbReference type="Pfam" id="PF00270">
    <property type="entry name" value="DEAD"/>
    <property type="match status" value="1"/>
</dbReference>
<dbReference type="InterPro" id="IPR054712">
    <property type="entry name" value="Cas3-like_dom"/>
</dbReference>
<dbReference type="InterPro" id="IPR001650">
    <property type="entry name" value="Helicase_C-like"/>
</dbReference>
<dbReference type="Proteomes" id="UP000008220">
    <property type="component" value="Chromosome"/>
</dbReference>
<keyword evidence="9" id="KW-0051">Antiviral defense</keyword>
<dbReference type="GO" id="GO:0005524">
    <property type="term" value="F:ATP binding"/>
    <property type="evidence" value="ECO:0007669"/>
    <property type="project" value="UniProtKB-KW"/>
</dbReference>
<dbReference type="CDD" id="cd09641">
    <property type="entry name" value="Cas3''_I"/>
    <property type="match status" value="1"/>
</dbReference>
<dbReference type="NCBIfam" id="TIGR01587">
    <property type="entry name" value="cas3_core"/>
    <property type="match status" value="1"/>
</dbReference>
<dbReference type="STRING" id="386415.NT01CX_0202"/>
<dbReference type="GO" id="GO:0016787">
    <property type="term" value="F:hydrolase activity"/>
    <property type="evidence" value="ECO:0007669"/>
    <property type="project" value="UniProtKB-KW"/>
</dbReference>
<keyword evidence="8" id="KW-0067">ATP-binding</keyword>
<dbReference type="Pfam" id="PF22590">
    <property type="entry name" value="Cas3-like_C_2"/>
    <property type="match status" value="1"/>
</dbReference>
<dbReference type="Gene3D" id="1.10.3210.30">
    <property type="match status" value="1"/>
</dbReference>
<dbReference type="GO" id="GO:0004518">
    <property type="term" value="F:nuclease activity"/>
    <property type="evidence" value="ECO:0007669"/>
    <property type="project" value="UniProtKB-KW"/>
</dbReference>
<gene>
    <name evidence="12" type="ordered locus">NT01CX_0202</name>
</gene>
<evidence type="ECO:0000313" key="12">
    <source>
        <dbReference type="EMBL" id="ABK62334.1"/>
    </source>
</evidence>
<dbReference type="GO" id="GO:0003676">
    <property type="term" value="F:nucleic acid binding"/>
    <property type="evidence" value="ECO:0007669"/>
    <property type="project" value="InterPro"/>
</dbReference>
<dbReference type="eggNOG" id="COG1203">
    <property type="taxonomic scope" value="Bacteria"/>
</dbReference>
<dbReference type="InterPro" id="IPR014001">
    <property type="entry name" value="Helicase_ATP-bd"/>
</dbReference>
<dbReference type="InterPro" id="IPR038257">
    <property type="entry name" value="CRISPR-assoc_Cas3_HD_sf"/>
</dbReference>
<sequence>MYFDKSKKFNIEMYINNSDKIYAHTMDDNKKVETLKEHLERSIKYFYKLVENKNLDNIFLKFEAKLCKEFSDKEKSLFREMIVNTIYMHDLGKININFQTIKMKNKYFKDKKDIECSNSNHSCLSSLIYMDYYHKKIKSDSELINKENKKKLRLFMVLNAYVISKHHTGLDKLDDFRAKLTQDDGEGQRLCSSELCIFEDMYNKVIEFTTKDNILGKLFKLAEKTLKVYEEEEKNISVLFYIYVRLMLSTLLMCDYYSTSEFENCSEVKGFNDIEDIHDFYDTFNSTNINKDTREYEKSKYGLKEDFSNVDDINILRKELFLDAEKELLRNLDKNIFYLEAPTGSGKSNVAFNLTFKLIEKQKDLKKLIYVYPFNTLVEQNTRTIEKIFNNQEYILDSMAVINSITPIKVKNKDSDENTKDYNKSLLDRQFLNYPMILTTHVSLFNYFFGISKEDLFPLVKLCNSVIVLDEIQSYKNYIWKEIITFLNYYSELLNIKFIIMSATLPKLDVLIDGESNSVNLILNREKYFKNRLFKDRVKLDYSLIDLELDDKDEKLEEILNQVIEQANSSNKNILIEFINKSTAVDFYEMLKDYKYEYGLGNDDKRDIELITGDDNSIDRNIIINKINKEKNIILVATQVIEAGVDIDMDIGYKDISMIDCDEQFLGRINRSCLKESGIVYFFNIDSAGGIYKNDYRKQKQLTLISEKFDTKKWLENKEFDKFYEYVLEIINKNGNDEYKEGSMVNFIENIVSKLNFMDVSERMKLIDDDKMESSVFLSREIQLEGGEVLKGKEVWNSYKELLKDNEMDYAERKVKLSKVVSYMNYFIYKVKKCNFNYTEYIGEIFYIEDGEEFFTNGKFDRKKFEGINLDIC</sequence>
<keyword evidence="6" id="KW-0378">Hydrolase</keyword>
<dbReference type="InterPro" id="IPR011545">
    <property type="entry name" value="DEAD/DEAH_box_helicase_dom"/>
</dbReference>
<dbReference type="PANTHER" id="PTHR47961">
    <property type="entry name" value="DNA POLYMERASE THETA, PUTATIVE (AFU_ORTHOLOGUE AFUA_1G05260)-RELATED"/>
    <property type="match status" value="1"/>
</dbReference>
<comment type="similarity">
    <text evidence="1">In the N-terminal section; belongs to the CRISPR-associated nuclease Cas3-HD family.</text>
</comment>
<dbReference type="SMART" id="SM00490">
    <property type="entry name" value="HELICc"/>
    <property type="match status" value="1"/>
</dbReference>
<keyword evidence="7" id="KW-0347">Helicase</keyword>
<proteinExistence type="inferred from homology"/>
<evidence type="ECO:0000256" key="6">
    <source>
        <dbReference type="ARBA" id="ARBA00022801"/>
    </source>
</evidence>
<dbReference type="GO" id="GO:0051607">
    <property type="term" value="P:defense response to virus"/>
    <property type="evidence" value="ECO:0007669"/>
    <property type="project" value="UniProtKB-KW"/>
</dbReference>
<dbReference type="GO" id="GO:0004386">
    <property type="term" value="F:helicase activity"/>
    <property type="evidence" value="ECO:0007669"/>
    <property type="project" value="UniProtKB-KW"/>
</dbReference>
<dbReference type="PANTHER" id="PTHR47961:SF6">
    <property type="entry name" value="DNA-DIRECTED DNA POLYMERASE"/>
    <property type="match status" value="1"/>
</dbReference>
<dbReference type="SMART" id="SM00487">
    <property type="entry name" value="DEXDc"/>
    <property type="match status" value="1"/>
</dbReference>
<dbReference type="InterPro" id="IPR050474">
    <property type="entry name" value="Hel308_SKI2-like"/>
</dbReference>
<comment type="similarity">
    <text evidence="2">In the central section; belongs to the CRISPR-associated helicase Cas3 family.</text>
</comment>
<keyword evidence="5" id="KW-0547">Nucleotide-binding</keyword>
<evidence type="ECO:0000313" key="13">
    <source>
        <dbReference type="Proteomes" id="UP000008220"/>
    </source>
</evidence>
<dbReference type="PROSITE" id="PS51643">
    <property type="entry name" value="HD_CAS3"/>
    <property type="match status" value="1"/>
</dbReference>
<dbReference type="RefSeq" id="WP_011722694.1">
    <property type="nucleotide sequence ID" value="NC_008593.1"/>
</dbReference>
<reference evidence="12 13" key="1">
    <citation type="journal article" date="2006" name="Nat. Biotechnol.">
        <title>The genome and transcriptomes of the anti-tumor agent Clostridium novyi-NT.</title>
        <authorList>
            <person name="Bettegowda C."/>
            <person name="Huang X."/>
            <person name="Lin J."/>
            <person name="Cheong I."/>
            <person name="Kohli M."/>
            <person name="Szabo S.A."/>
            <person name="Zhang X."/>
            <person name="Diaz L.A. Jr."/>
            <person name="Velculescu V.E."/>
            <person name="Parmigiani G."/>
            <person name="Kinzler K.W."/>
            <person name="Vogelstein B."/>
            <person name="Zhou S."/>
        </authorList>
    </citation>
    <scope>NUCLEOTIDE SEQUENCE [LARGE SCALE GENOMIC DNA]</scope>
    <source>
        <strain evidence="12 13">NT</strain>
    </source>
</reference>
<feature type="domain" description="HD Cas3-type" evidence="11">
    <location>
        <begin position="28"/>
        <end position="257"/>
    </location>
</feature>
<keyword evidence="4" id="KW-0479">Metal-binding</keyword>
<feature type="domain" description="Helicase ATP-binding" evidence="10">
    <location>
        <begin position="328"/>
        <end position="523"/>
    </location>
</feature>
<keyword evidence="3" id="KW-0540">Nuclease</keyword>
<evidence type="ECO:0000256" key="7">
    <source>
        <dbReference type="ARBA" id="ARBA00022806"/>
    </source>
</evidence>
<evidence type="ECO:0000259" key="11">
    <source>
        <dbReference type="PROSITE" id="PS51643"/>
    </source>
</evidence>
<evidence type="ECO:0000256" key="2">
    <source>
        <dbReference type="ARBA" id="ARBA00009046"/>
    </source>
</evidence>